<dbReference type="EMBL" id="FOXB01000055">
    <property type="protein sequence ID" value="SFP90345.1"/>
    <property type="molecule type" value="Genomic_DNA"/>
</dbReference>
<name>A0A1I5PDR8_9BACT</name>
<dbReference type="SUPFAM" id="SSF53098">
    <property type="entry name" value="Ribonuclease H-like"/>
    <property type="match status" value="1"/>
</dbReference>
<evidence type="ECO:0000313" key="5">
    <source>
        <dbReference type="EMBL" id="SFP90345.1"/>
    </source>
</evidence>
<keyword evidence="1" id="KW-1133">Transmembrane helix</keyword>
<sequence>MKKVNKIEGDRIKLELKIKELTGWHKARVHVIVALIMAIIQERSVNLKRLASYLNSKLEDKANYRRVTRFFQKFEFDRRVFARLLASFLPKSEKWTLIMDRTNWKFGKTHINILVLAVKYKGIAVPILWYLLDKKRGNSSYRDRIRIVKEFINLFGVEKIEVLLADREFIGKEWFAWLQRREIPFVIRVRNNTLVNGKKVSTLFAKVPNKGFLHLKKVCNVWY</sequence>
<dbReference type="STRING" id="223786.SAMN05216234_1151"/>
<dbReference type="EMBL" id="FOXB01000015">
    <property type="protein sequence ID" value="SFP32123.1"/>
    <property type="molecule type" value="Genomic_DNA"/>
</dbReference>
<protein>
    <submittedName>
        <fullName evidence="3">Transposase DDE domain-containing protein</fullName>
    </submittedName>
</protein>
<dbReference type="Pfam" id="PF01609">
    <property type="entry name" value="DDE_Tnp_1"/>
    <property type="match status" value="1"/>
</dbReference>
<evidence type="ECO:0000313" key="6">
    <source>
        <dbReference type="Proteomes" id="UP000199227"/>
    </source>
</evidence>
<gene>
    <name evidence="3" type="ORF">SAMN05216234_1151</name>
    <name evidence="4" type="ORF">SAMN05216234_1322</name>
    <name evidence="5" type="ORF">SAMN05216234_1552</name>
</gene>
<accession>A0A1I5PDR8</accession>
<keyword evidence="6" id="KW-1185">Reference proteome</keyword>
<proteinExistence type="predicted"/>
<dbReference type="AlphaFoldDB" id="A0A1I5PDR8"/>
<organism evidence="3 6">
    <name type="scientific">Hydrogenimonas thermophila</name>
    <dbReference type="NCBI Taxonomy" id="223786"/>
    <lineage>
        <taxon>Bacteria</taxon>
        <taxon>Pseudomonadati</taxon>
        <taxon>Campylobacterota</taxon>
        <taxon>Epsilonproteobacteria</taxon>
        <taxon>Campylobacterales</taxon>
        <taxon>Hydrogenimonadaceae</taxon>
        <taxon>Hydrogenimonas</taxon>
    </lineage>
</organism>
<feature type="transmembrane region" description="Helical" evidence="1">
    <location>
        <begin position="111"/>
        <end position="132"/>
    </location>
</feature>
<dbReference type="OrthoDB" id="1091931at2"/>
<dbReference type="InterPro" id="IPR012337">
    <property type="entry name" value="RNaseH-like_sf"/>
</dbReference>
<keyword evidence="1" id="KW-0812">Transmembrane</keyword>
<dbReference type="GO" id="GO:0004803">
    <property type="term" value="F:transposase activity"/>
    <property type="evidence" value="ECO:0007669"/>
    <property type="project" value="InterPro"/>
</dbReference>
<dbReference type="GO" id="GO:0006313">
    <property type="term" value="P:DNA transposition"/>
    <property type="evidence" value="ECO:0007669"/>
    <property type="project" value="InterPro"/>
</dbReference>
<dbReference type="InterPro" id="IPR002559">
    <property type="entry name" value="Transposase_11"/>
</dbReference>
<dbReference type="EMBL" id="FOXB01000032">
    <property type="protein sequence ID" value="SFP67390.1"/>
    <property type="molecule type" value="Genomic_DNA"/>
</dbReference>
<feature type="domain" description="Transposase IS4-like" evidence="2">
    <location>
        <begin position="93"/>
        <end position="195"/>
    </location>
</feature>
<evidence type="ECO:0000259" key="2">
    <source>
        <dbReference type="Pfam" id="PF01609"/>
    </source>
</evidence>
<evidence type="ECO:0000313" key="4">
    <source>
        <dbReference type="EMBL" id="SFP67390.1"/>
    </source>
</evidence>
<keyword evidence="1" id="KW-0472">Membrane</keyword>
<evidence type="ECO:0000256" key="1">
    <source>
        <dbReference type="SAM" id="Phobius"/>
    </source>
</evidence>
<dbReference type="GO" id="GO:0003677">
    <property type="term" value="F:DNA binding"/>
    <property type="evidence" value="ECO:0007669"/>
    <property type="project" value="InterPro"/>
</dbReference>
<dbReference type="Proteomes" id="UP000199227">
    <property type="component" value="Unassembled WGS sequence"/>
</dbReference>
<reference evidence="3 6" key="1">
    <citation type="submission" date="2016-10" db="EMBL/GenBank/DDBJ databases">
        <authorList>
            <person name="de Groot N.N."/>
        </authorList>
    </citation>
    <scope>NUCLEOTIDE SEQUENCE [LARGE SCALE GENOMIC DNA]</scope>
    <source>
        <strain evidence="3 6">EP1-55-1</strain>
    </source>
</reference>
<evidence type="ECO:0000313" key="3">
    <source>
        <dbReference type="EMBL" id="SFP32123.1"/>
    </source>
</evidence>
<dbReference type="RefSeq" id="WP_092912213.1">
    <property type="nucleotide sequence ID" value="NZ_FOXB01000015.1"/>
</dbReference>